<dbReference type="InterPro" id="IPR052165">
    <property type="entry name" value="Membrane_assoc_protease"/>
</dbReference>
<gene>
    <name evidence="7" type="ORF">JNB61_02880</name>
</gene>
<dbReference type="Gene3D" id="2.40.50.140">
    <property type="entry name" value="Nucleic acid-binding proteins"/>
    <property type="match status" value="1"/>
</dbReference>
<keyword evidence="4 5" id="KW-0472">Membrane</keyword>
<comment type="caution">
    <text evidence="7">The sequence shown here is derived from an EMBL/GenBank/DDBJ whole genome shotgun (WGS) entry which is preliminary data.</text>
</comment>
<evidence type="ECO:0000256" key="5">
    <source>
        <dbReference type="SAM" id="Phobius"/>
    </source>
</evidence>
<evidence type="ECO:0000256" key="3">
    <source>
        <dbReference type="ARBA" id="ARBA00022989"/>
    </source>
</evidence>
<dbReference type="InterPro" id="IPR012340">
    <property type="entry name" value="NA-bd_OB-fold"/>
</dbReference>
<keyword evidence="2 5" id="KW-0812">Transmembrane</keyword>
<feature type="transmembrane region" description="Helical" evidence="5">
    <location>
        <begin position="54"/>
        <end position="72"/>
    </location>
</feature>
<proteinExistence type="predicted"/>
<dbReference type="Pfam" id="PF01957">
    <property type="entry name" value="NfeD"/>
    <property type="match status" value="1"/>
</dbReference>
<reference evidence="7 8" key="1">
    <citation type="journal article" date="2021" name="MBio">
        <title>Poor Competitiveness of Bradyrhizobium in Pigeon Pea Root Colonization in Indian Soils.</title>
        <authorList>
            <person name="Chalasani D."/>
            <person name="Basu A."/>
            <person name="Pullabhotla S.V.S.R.N."/>
            <person name="Jorrin B."/>
            <person name="Neal A.L."/>
            <person name="Poole P.S."/>
            <person name="Podile A.R."/>
            <person name="Tkacz A."/>
        </authorList>
    </citation>
    <scope>NUCLEOTIDE SEQUENCE [LARGE SCALE GENOMIC DNA]</scope>
    <source>
        <strain evidence="7 8">HU12</strain>
    </source>
</reference>
<dbReference type="PANTHER" id="PTHR33507">
    <property type="entry name" value="INNER MEMBRANE PROTEIN YBBJ"/>
    <property type="match status" value="1"/>
</dbReference>
<keyword evidence="8" id="KW-1185">Reference proteome</keyword>
<dbReference type="InterPro" id="IPR002810">
    <property type="entry name" value="NfeD-like_C"/>
</dbReference>
<name>A0ABS7HVS1_9MICO</name>
<comment type="subcellular location">
    <subcellularLocation>
        <location evidence="1">Membrane</location>
        <topology evidence="1">Multi-pass membrane protein</topology>
    </subcellularLocation>
</comment>
<dbReference type="PANTHER" id="PTHR33507:SF3">
    <property type="entry name" value="INNER MEMBRANE PROTEIN YBBJ"/>
    <property type="match status" value="1"/>
</dbReference>
<accession>A0ABS7HVS1</accession>
<evidence type="ECO:0000313" key="7">
    <source>
        <dbReference type="EMBL" id="MBW9108706.1"/>
    </source>
</evidence>
<dbReference type="EMBL" id="JAEUAX010000001">
    <property type="protein sequence ID" value="MBW9108706.1"/>
    <property type="molecule type" value="Genomic_DNA"/>
</dbReference>
<evidence type="ECO:0000256" key="2">
    <source>
        <dbReference type="ARBA" id="ARBA00022692"/>
    </source>
</evidence>
<evidence type="ECO:0000313" key="8">
    <source>
        <dbReference type="Proteomes" id="UP000777440"/>
    </source>
</evidence>
<evidence type="ECO:0000256" key="4">
    <source>
        <dbReference type="ARBA" id="ARBA00023136"/>
    </source>
</evidence>
<feature type="domain" description="NfeD-like C-terminal" evidence="6">
    <location>
        <begin position="91"/>
        <end position="154"/>
    </location>
</feature>
<protein>
    <submittedName>
        <fullName evidence="7">NfeD family protein</fullName>
    </submittedName>
</protein>
<sequence>MELIEVVEQWAWIGWLVLILVFLVIEMLTLDFTFLMLSIGGLAGLVTDLLGAPIWLQVIIAAGVAAALVLLLRPPLLRRLRRGEDPTPSNVDALIGLGGTVVSSVGAHGGQVKLANGDIWTARAESRDGAESRVLEPGTRVRVSRIEGATAVVRSDSPEPLAPAPEDPLA</sequence>
<evidence type="ECO:0000259" key="6">
    <source>
        <dbReference type="Pfam" id="PF01957"/>
    </source>
</evidence>
<organism evidence="7 8">
    <name type="scientific">Microbacterium ureisolvens</name>
    <dbReference type="NCBI Taxonomy" id="2781186"/>
    <lineage>
        <taxon>Bacteria</taxon>
        <taxon>Bacillati</taxon>
        <taxon>Actinomycetota</taxon>
        <taxon>Actinomycetes</taxon>
        <taxon>Micrococcales</taxon>
        <taxon>Microbacteriaceae</taxon>
        <taxon>Microbacterium</taxon>
    </lineage>
</organism>
<feature type="transmembrane region" description="Helical" evidence="5">
    <location>
        <begin position="12"/>
        <end position="34"/>
    </location>
</feature>
<keyword evidence="3 5" id="KW-1133">Transmembrane helix</keyword>
<dbReference type="RefSeq" id="WP_201448786.1">
    <property type="nucleotide sequence ID" value="NZ_JAEUAX010000001.1"/>
</dbReference>
<dbReference type="Proteomes" id="UP000777440">
    <property type="component" value="Unassembled WGS sequence"/>
</dbReference>
<evidence type="ECO:0000256" key="1">
    <source>
        <dbReference type="ARBA" id="ARBA00004141"/>
    </source>
</evidence>